<dbReference type="InterPro" id="IPR044946">
    <property type="entry name" value="Restrct_endonuc_typeI_TRD_sf"/>
</dbReference>
<dbReference type="PANTHER" id="PTHR43140:SF1">
    <property type="entry name" value="TYPE I RESTRICTION ENZYME ECOKI SPECIFICITY SUBUNIT"/>
    <property type="match status" value="1"/>
</dbReference>
<comment type="similarity">
    <text evidence="1">Belongs to the type-I restriction system S methylase family.</text>
</comment>
<evidence type="ECO:0000256" key="3">
    <source>
        <dbReference type="ARBA" id="ARBA00023125"/>
    </source>
</evidence>
<reference evidence="5 6" key="1">
    <citation type="submission" date="2018-08" db="EMBL/GenBank/DDBJ databases">
        <title>A genome reference for cultivated species of the human gut microbiota.</title>
        <authorList>
            <person name="Zou Y."/>
            <person name="Xue W."/>
            <person name="Luo G."/>
        </authorList>
    </citation>
    <scope>NUCLEOTIDE SEQUENCE [LARGE SCALE GENOMIC DNA]</scope>
    <source>
        <strain evidence="5 6">AM16-6</strain>
    </source>
</reference>
<protein>
    <submittedName>
        <fullName evidence="5">Restriction endonuclease subunit S</fullName>
    </submittedName>
</protein>
<accession>A0A414YAG9</accession>
<evidence type="ECO:0000313" key="6">
    <source>
        <dbReference type="Proteomes" id="UP000283713"/>
    </source>
</evidence>
<dbReference type="GO" id="GO:0003677">
    <property type="term" value="F:DNA binding"/>
    <property type="evidence" value="ECO:0007669"/>
    <property type="project" value="UniProtKB-KW"/>
</dbReference>
<evidence type="ECO:0000256" key="2">
    <source>
        <dbReference type="ARBA" id="ARBA00022747"/>
    </source>
</evidence>
<feature type="domain" description="Type I restriction modification DNA specificity" evidence="4">
    <location>
        <begin position="75"/>
        <end position="251"/>
    </location>
</feature>
<dbReference type="InterPro" id="IPR051212">
    <property type="entry name" value="Type-I_RE_S_subunit"/>
</dbReference>
<evidence type="ECO:0000256" key="1">
    <source>
        <dbReference type="ARBA" id="ARBA00010923"/>
    </source>
</evidence>
<keyword evidence="5" id="KW-0378">Hydrolase</keyword>
<proteinExistence type="inferred from homology"/>
<gene>
    <name evidence="5" type="ORF">DW193_01070</name>
</gene>
<dbReference type="GO" id="GO:0004519">
    <property type="term" value="F:endonuclease activity"/>
    <property type="evidence" value="ECO:0007669"/>
    <property type="project" value="UniProtKB-KW"/>
</dbReference>
<dbReference type="Pfam" id="PF01420">
    <property type="entry name" value="Methylase_S"/>
    <property type="match status" value="2"/>
</dbReference>
<keyword evidence="3" id="KW-0238">DNA-binding</keyword>
<dbReference type="PANTHER" id="PTHR43140">
    <property type="entry name" value="TYPE-1 RESTRICTION ENZYME ECOKI SPECIFICITY PROTEIN"/>
    <property type="match status" value="1"/>
</dbReference>
<keyword evidence="5" id="KW-0540">Nuclease</keyword>
<dbReference type="InterPro" id="IPR000055">
    <property type="entry name" value="Restrct_endonuc_typeI_TRD"/>
</dbReference>
<evidence type="ECO:0000259" key="4">
    <source>
        <dbReference type="Pfam" id="PF01420"/>
    </source>
</evidence>
<name>A0A414YAG9_PHOVU</name>
<dbReference type="Gene3D" id="3.90.220.20">
    <property type="entry name" value="DNA methylase specificity domains"/>
    <property type="match status" value="2"/>
</dbReference>
<keyword evidence="2" id="KW-0680">Restriction system</keyword>
<sequence>MDTKKLRQKILDLAIHGKLVPQDPNDEPASVLLERIKAEKERLIKEGKIKKSKKSTKASDTPHYEQVPFEVPGSWVWCTLGDLAFYKKGPFGSSLTKAMFVPKSNDTYKVYEQKNAIQKDNTLGSYFITKEKYDSLIGFAIQPYDIIVSCAGTIGETYVLPQNSQEGIINQALMLIRLYSREIEQFYLLYFDFILKEEAYKESKGTAIKNIPPFDVLKGFHIPLPPISEQQRILKEIEHWFSLIDIIERGKDDLQTTIKQAKSKILDLAIHGKLVPQDPNDEPASELLKRINPKAEVTCDNGHYPNIPFDIPRNWIWVELGKIGRWQSGSTPNRLNKAYYGGNIPWLKTGDLNDGYITHIPEYITEKALNETSVKLNPIGSVLIAMYGATIGKIGILTFAATTNQACCACDVFEGIEKEYLFYFLLSHKEEFIKLGGGGAQPNISKEKIVSTYIPLPPNAEQIRIIKTIHQLFDQLDIITESL</sequence>
<keyword evidence="5" id="KW-0255">Endonuclease</keyword>
<dbReference type="Proteomes" id="UP000283713">
    <property type="component" value="Unassembled WGS sequence"/>
</dbReference>
<dbReference type="CDD" id="cd17515">
    <property type="entry name" value="RMtype1_S_MjaORF132P_Sau1132ORF3780P-TRD1-CR1_like"/>
    <property type="match status" value="1"/>
</dbReference>
<evidence type="ECO:0000313" key="5">
    <source>
        <dbReference type="EMBL" id="RHH83133.1"/>
    </source>
</evidence>
<dbReference type="GO" id="GO:0009307">
    <property type="term" value="P:DNA restriction-modification system"/>
    <property type="evidence" value="ECO:0007669"/>
    <property type="project" value="UniProtKB-KW"/>
</dbReference>
<dbReference type="AlphaFoldDB" id="A0A414YAG9"/>
<dbReference type="RefSeq" id="WP_081030258.1">
    <property type="nucleotide sequence ID" value="NZ_QRKA01000001.1"/>
</dbReference>
<dbReference type="SUPFAM" id="SSF116734">
    <property type="entry name" value="DNA methylase specificity domain"/>
    <property type="match status" value="2"/>
</dbReference>
<organism evidence="5 6">
    <name type="scientific">Phocaeicola vulgatus</name>
    <name type="common">Bacteroides vulgatus</name>
    <dbReference type="NCBI Taxonomy" id="821"/>
    <lineage>
        <taxon>Bacteria</taxon>
        <taxon>Pseudomonadati</taxon>
        <taxon>Bacteroidota</taxon>
        <taxon>Bacteroidia</taxon>
        <taxon>Bacteroidales</taxon>
        <taxon>Bacteroidaceae</taxon>
        <taxon>Phocaeicola</taxon>
    </lineage>
</organism>
<feature type="domain" description="Type I restriction modification DNA specificity" evidence="4">
    <location>
        <begin position="312"/>
        <end position="481"/>
    </location>
</feature>
<dbReference type="EMBL" id="QRKA01000001">
    <property type="protein sequence ID" value="RHH83133.1"/>
    <property type="molecule type" value="Genomic_DNA"/>
</dbReference>
<comment type="caution">
    <text evidence="5">The sequence shown here is derived from an EMBL/GenBank/DDBJ whole genome shotgun (WGS) entry which is preliminary data.</text>
</comment>